<reference evidence="1" key="2">
    <citation type="submission" date="2020-09" db="EMBL/GenBank/DDBJ databases">
        <authorList>
            <person name="Sun Q."/>
            <person name="Zhou Y."/>
        </authorList>
    </citation>
    <scope>NUCLEOTIDE SEQUENCE</scope>
    <source>
        <strain evidence="1">CGMCC 4.3508</strain>
    </source>
</reference>
<gene>
    <name evidence="1" type="ORF">GCM10011588_43800</name>
</gene>
<evidence type="ECO:0000313" key="2">
    <source>
        <dbReference type="Proteomes" id="UP000638263"/>
    </source>
</evidence>
<name>A0A917VWY0_9NOCA</name>
<comment type="caution">
    <text evidence="1">The sequence shown here is derived from an EMBL/GenBank/DDBJ whole genome shotgun (WGS) entry which is preliminary data.</text>
</comment>
<organism evidence="1 2">
    <name type="scientific">Nocardia jinanensis</name>
    <dbReference type="NCBI Taxonomy" id="382504"/>
    <lineage>
        <taxon>Bacteria</taxon>
        <taxon>Bacillati</taxon>
        <taxon>Actinomycetota</taxon>
        <taxon>Actinomycetes</taxon>
        <taxon>Mycobacteriales</taxon>
        <taxon>Nocardiaceae</taxon>
        <taxon>Nocardia</taxon>
    </lineage>
</organism>
<dbReference type="EMBL" id="BMMH01000009">
    <property type="protein sequence ID" value="GGL24223.1"/>
    <property type="molecule type" value="Genomic_DNA"/>
</dbReference>
<dbReference type="AlphaFoldDB" id="A0A917VWY0"/>
<sequence>MPAKMSDGSQFVVPYRTDRGRADRRILAQLDDSTAWAGVSVGDMRARFGWVVSAIKGTFPL</sequence>
<proteinExistence type="predicted"/>
<evidence type="ECO:0000313" key="1">
    <source>
        <dbReference type="EMBL" id="GGL24223.1"/>
    </source>
</evidence>
<protein>
    <submittedName>
        <fullName evidence="1">Uncharacterized protein</fullName>
    </submittedName>
</protein>
<reference evidence="1" key="1">
    <citation type="journal article" date="2014" name="Int. J. Syst. Evol. Microbiol.">
        <title>Complete genome sequence of Corynebacterium casei LMG S-19264T (=DSM 44701T), isolated from a smear-ripened cheese.</title>
        <authorList>
            <consortium name="US DOE Joint Genome Institute (JGI-PGF)"/>
            <person name="Walter F."/>
            <person name="Albersmeier A."/>
            <person name="Kalinowski J."/>
            <person name="Ruckert C."/>
        </authorList>
    </citation>
    <scope>NUCLEOTIDE SEQUENCE</scope>
    <source>
        <strain evidence="1">CGMCC 4.3508</strain>
    </source>
</reference>
<accession>A0A917VWY0</accession>
<dbReference type="Proteomes" id="UP000638263">
    <property type="component" value="Unassembled WGS sequence"/>
</dbReference>
<keyword evidence="2" id="KW-1185">Reference proteome</keyword>